<dbReference type="AlphaFoldDB" id="A0A834YPF4"/>
<evidence type="ECO:0000313" key="3">
    <source>
        <dbReference type="EMBL" id="KAF8392979.1"/>
    </source>
</evidence>
<evidence type="ECO:0000256" key="1">
    <source>
        <dbReference type="ARBA" id="ARBA00004141"/>
    </source>
</evidence>
<dbReference type="GO" id="GO:0016020">
    <property type="term" value="C:membrane"/>
    <property type="evidence" value="ECO:0007669"/>
    <property type="project" value="TreeGrafter"/>
</dbReference>
<protein>
    <submittedName>
        <fullName evidence="3">Uncharacterized protein</fullName>
    </submittedName>
</protein>
<dbReference type="EMBL" id="JABCRI010000015">
    <property type="protein sequence ID" value="KAF8392979.1"/>
    <property type="molecule type" value="Genomic_DNA"/>
</dbReference>
<gene>
    <name evidence="3" type="ORF">HHK36_021220</name>
</gene>
<dbReference type="InterPro" id="IPR037185">
    <property type="entry name" value="EmrE-like"/>
</dbReference>
<comment type="caution">
    <text evidence="3">The sequence shown here is derived from an EMBL/GenBank/DDBJ whole genome shotgun (WGS) entry which is preliminary data.</text>
</comment>
<evidence type="ECO:0000256" key="2">
    <source>
        <dbReference type="SAM" id="Phobius"/>
    </source>
</evidence>
<keyword evidence="4" id="KW-1185">Reference proteome</keyword>
<keyword evidence="2" id="KW-0472">Membrane</keyword>
<feature type="transmembrane region" description="Helical" evidence="2">
    <location>
        <begin position="170"/>
        <end position="189"/>
    </location>
</feature>
<proteinExistence type="predicted"/>
<organism evidence="3 4">
    <name type="scientific">Tetracentron sinense</name>
    <name type="common">Spur-leaf</name>
    <dbReference type="NCBI Taxonomy" id="13715"/>
    <lineage>
        <taxon>Eukaryota</taxon>
        <taxon>Viridiplantae</taxon>
        <taxon>Streptophyta</taxon>
        <taxon>Embryophyta</taxon>
        <taxon>Tracheophyta</taxon>
        <taxon>Spermatophyta</taxon>
        <taxon>Magnoliopsida</taxon>
        <taxon>Trochodendrales</taxon>
        <taxon>Trochodendraceae</taxon>
        <taxon>Tetracentron</taxon>
    </lineage>
</organism>
<dbReference type="PANTHER" id="PTHR23051">
    <property type="entry name" value="SOLUTE CARRIER FAMILY 35, MEMBER F5"/>
    <property type="match status" value="1"/>
</dbReference>
<keyword evidence="2" id="KW-0812">Transmembrane</keyword>
<name>A0A834YPF4_TETSI</name>
<dbReference type="Proteomes" id="UP000655225">
    <property type="component" value="Unassembled WGS sequence"/>
</dbReference>
<accession>A0A834YPF4</accession>
<dbReference type="SUPFAM" id="SSF103481">
    <property type="entry name" value="Multidrug resistance efflux transporter EmrE"/>
    <property type="match status" value="1"/>
</dbReference>
<dbReference type="PANTHER" id="PTHR23051:SF9">
    <property type="entry name" value="EAMA DOMAIN-CONTAINING PROTEIN"/>
    <property type="match status" value="1"/>
</dbReference>
<dbReference type="OrthoDB" id="1436450at2759"/>
<keyword evidence="2" id="KW-1133">Transmembrane helix</keyword>
<sequence length="317" mass="35118">MYVGIEISSGLRFITEEGKRIAMSSSFGDQSPFIMLLFFCSCLMDEAVPAKDFQFCPYTVLLKRCAGSEGDKVDVQKFFGYIGLFTLIGLWWLVWPLTAAGIEPKFTIPHSASLEEVLLLNGLMGSVLSDYFWSLSVVWTTPLVATLGMSLTIPLAMIADMVIHGRHYSTVYISGCIQVFAGFVIANLSDKFSCEYDFKGSVLFHVSKSALDSFSCLSCRATLYCVAMSIVPDPDLTYIVVVVGVTTLLCLVMEINILKISRDIYIERVCVFIDDDNTDFIRPRNKEPMRIPSLTIVGSSDGNLHGGAVRCFDNEEP</sequence>
<feature type="transmembrane region" description="Helical" evidence="2">
    <location>
        <begin position="131"/>
        <end position="158"/>
    </location>
</feature>
<feature type="transmembrane region" description="Helical" evidence="2">
    <location>
        <begin position="78"/>
        <end position="95"/>
    </location>
</feature>
<evidence type="ECO:0000313" key="4">
    <source>
        <dbReference type="Proteomes" id="UP000655225"/>
    </source>
</evidence>
<comment type="subcellular location">
    <subcellularLocation>
        <location evidence="1">Membrane</location>
        <topology evidence="1">Multi-pass membrane protein</topology>
    </subcellularLocation>
</comment>
<feature type="transmembrane region" description="Helical" evidence="2">
    <location>
        <begin position="236"/>
        <end position="258"/>
    </location>
</feature>
<reference evidence="3 4" key="1">
    <citation type="submission" date="2020-04" db="EMBL/GenBank/DDBJ databases">
        <title>Plant Genome Project.</title>
        <authorList>
            <person name="Zhang R.-G."/>
        </authorList>
    </citation>
    <scope>NUCLEOTIDE SEQUENCE [LARGE SCALE GENOMIC DNA]</scope>
    <source>
        <strain evidence="3">YNK0</strain>
        <tissue evidence="3">Leaf</tissue>
    </source>
</reference>